<reference evidence="6 7" key="1">
    <citation type="submission" date="2016-07" db="EMBL/GenBank/DDBJ databases">
        <title>Pervasive Adenine N6-methylation of Active Genes in Fungi.</title>
        <authorList>
            <consortium name="DOE Joint Genome Institute"/>
            <person name="Mondo S.J."/>
            <person name="Dannebaum R.O."/>
            <person name="Kuo R.C."/>
            <person name="Labutti K."/>
            <person name="Haridas S."/>
            <person name="Kuo A."/>
            <person name="Salamov A."/>
            <person name="Ahrendt S.R."/>
            <person name="Lipzen A."/>
            <person name="Sullivan W."/>
            <person name="Andreopoulos W.B."/>
            <person name="Clum A."/>
            <person name="Lindquist E."/>
            <person name="Daum C."/>
            <person name="Ramamoorthy G.K."/>
            <person name="Gryganskyi A."/>
            <person name="Culley D."/>
            <person name="Magnuson J.K."/>
            <person name="James T.Y."/>
            <person name="O'Malley M.A."/>
            <person name="Stajich J.E."/>
            <person name="Spatafora J.W."/>
            <person name="Visel A."/>
            <person name="Grigoriev I.V."/>
        </authorList>
    </citation>
    <scope>NUCLEOTIDE SEQUENCE [LARGE SCALE GENOMIC DNA]</scope>
    <source>
        <strain evidence="6 7">NRRL 1336</strain>
    </source>
</reference>
<feature type="region of interest" description="Disordered" evidence="4">
    <location>
        <begin position="1"/>
        <end position="34"/>
    </location>
</feature>
<dbReference type="GO" id="GO:0005829">
    <property type="term" value="C:cytosol"/>
    <property type="evidence" value="ECO:0007669"/>
    <property type="project" value="TreeGrafter"/>
</dbReference>
<dbReference type="InterPro" id="IPR040182">
    <property type="entry name" value="ATG13"/>
</dbReference>
<dbReference type="GO" id="GO:0000423">
    <property type="term" value="P:mitophagy"/>
    <property type="evidence" value="ECO:0007669"/>
    <property type="project" value="TreeGrafter"/>
</dbReference>
<feature type="domain" description="Autophagy-related protein 13 N-terminal" evidence="5">
    <location>
        <begin position="70"/>
        <end position="279"/>
    </location>
</feature>
<dbReference type="OrthoDB" id="70161at2759"/>
<keyword evidence="7" id="KW-1185">Reference proteome</keyword>
<evidence type="ECO:0000256" key="2">
    <source>
        <dbReference type="ARBA" id="ARBA00023006"/>
    </source>
</evidence>
<dbReference type="GO" id="GO:0000407">
    <property type="term" value="C:phagophore assembly site"/>
    <property type="evidence" value="ECO:0007669"/>
    <property type="project" value="TreeGrafter"/>
</dbReference>
<dbReference type="STRING" id="90262.A0A1X2IDG3"/>
<dbReference type="InterPro" id="IPR036570">
    <property type="entry name" value="HORMA_dom_sf"/>
</dbReference>
<protein>
    <recommendedName>
        <fullName evidence="3">Autophagy-related protein 13</fullName>
    </recommendedName>
</protein>
<sequence length="337" mass="39148">MQPYYTRRSRSSSSLPTHPPRVTSTTPGYTQRESTPHAIEEAIACTPFTLQQKKESVVAYDVVRLNNMLQNFYTKTALIVIQSRRSTTSTRMNNWFNLAMADMMSLKDELFPWHSNIDYPLSINNPPTTLVIHIYLDTTHLSQADTREIMGDYIHQHRWYKAPDRKCIILESWSLFCKKSTYSNYFDLPSFYKLSFIFFRALHSLARLLPGFSLYQRLREESSFSLCYRIATSIHPYLDNELPPDHPVVVGDCRKQSSIYEFSEIPTPIGILQLKVHYRIPFSMDDTYDYSGIDTNQNITITSSNRNLNTHPQPQATIFRSQSSPILHQYGLSIMQE</sequence>
<evidence type="ECO:0000256" key="4">
    <source>
        <dbReference type="SAM" id="MobiDB-lite"/>
    </source>
</evidence>
<dbReference type="EMBL" id="MCGE01000014">
    <property type="protein sequence ID" value="ORZ14504.1"/>
    <property type="molecule type" value="Genomic_DNA"/>
</dbReference>
<organism evidence="6 7">
    <name type="scientific">Absidia repens</name>
    <dbReference type="NCBI Taxonomy" id="90262"/>
    <lineage>
        <taxon>Eukaryota</taxon>
        <taxon>Fungi</taxon>
        <taxon>Fungi incertae sedis</taxon>
        <taxon>Mucoromycota</taxon>
        <taxon>Mucoromycotina</taxon>
        <taxon>Mucoromycetes</taxon>
        <taxon>Mucorales</taxon>
        <taxon>Cunninghamellaceae</taxon>
        <taxon>Absidia</taxon>
    </lineage>
</organism>
<dbReference type="InterPro" id="IPR018731">
    <property type="entry name" value="Atg13_N"/>
</dbReference>
<evidence type="ECO:0000313" key="7">
    <source>
        <dbReference type="Proteomes" id="UP000193560"/>
    </source>
</evidence>
<dbReference type="AlphaFoldDB" id="A0A1X2IDG3"/>
<dbReference type="Gene3D" id="3.30.900.10">
    <property type="entry name" value="HORMA domain"/>
    <property type="match status" value="1"/>
</dbReference>
<evidence type="ECO:0000256" key="1">
    <source>
        <dbReference type="ARBA" id="ARBA00005246"/>
    </source>
</evidence>
<dbReference type="GO" id="GO:0034727">
    <property type="term" value="P:piecemeal microautophagy of the nucleus"/>
    <property type="evidence" value="ECO:0007669"/>
    <property type="project" value="TreeGrafter"/>
</dbReference>
<dbReference type="GO" id="GO:1990316">
    <property type="term" value="C:Atg1/ULK1 kinase complex"/>
    <property type="evidence" value="ECO:0007669"/>
    <property type="project" value="InterPro"/>
</dbReference>
<proteinExistence type="inferred from homology"/>
<evidence type="ECO:0000259" key="5">
    <source>
        <dbReference type="Pfam" id="PF10033"/>
    </source>
</evidence>
<dbReference type="PANTHER" id="PTHR13430:SF4">
    <property type="entry name" value="AUTOPHAGY-RELATED PROTEIN 13"/>
    <property type="match status" value="1"/>
</dbReference>
<feature type="compositionally biased region" description="Polar residues" evidence="4">
    <location>
        <begin position="22"/>
        <end position="33"/>
    </location>
</feature>
<dbReference type="PANTHER" id="PTHR13430">
    <property type="match status" value="1"/>
</dbReference>
<keyword evidence="2 3" id="KW-0072">Autophagy</keyword>
<gene>
    <name evidence="6" type="ORF">BCR42DRAFT_53313</name>
</gene>
<accession>A0A1X2IDG3</accession>
<evidence type="ECO:0000256" key="3">
    <source>
        <dbReference type="RuleBase" id="RU361214"/>
    </source>
</evidence>
<dbReference type="GO" id="GO:0034497">
    <property type="term" value="P:protein localization to phagophore assembly site"/>
    <property type="evidence" value="ECO:0007669"/>
    <property type="project" value="TreeGrafter"/>
</dbReference>
<evidence type="ECO:0000313" key="6">
    <source>
        <dbReference type="EMBL" id="ORZ14504.1"/>
    </source>
</evidence>
<dbReference type="Pfam" id="PF10033">
    <property type="entry name" value="ATG13"/>
    <property type="match status" value="1"/>
</dbReference>
<comment type="caution">
    <text evidence="6">The sequence shown here is derived from an EMBL/GenBank/DDBJ whole genome shotgun (WGS) entry which is preliminary data.</text>
</comment>
<name>A0A1X2IDG3_9FUNG</name>
<dbReference type="Proteomes" id="UP000193560">
    <property type="component" value="Unassembled WGS sequence"/>
</dbReference>
<comment type="similarity">
    <text evidence="1 3">Belongs to the ATG13 family. Fungi subfamily.</text>
</comment>